<feature type="domain" description="Acylphosphatase-like" evidence="1">
    <location>
        <begin position="5"/>
        <end position="93"/>
    </location>
</feature>
<dbReference type="Pfam" id="PF07503">
    <property type="entry name" value="zf-HYPF"/>
    <property type="match status" value="1"/>
</dbReference>
<feature type="non-terminal residue" evidence="2">
    <location>
        <position position="173"/>
    </location>
</feature>
<accession>X1IZZ3</accession>
<dbReference type="SUPFAM" id="SSF54975">
    <property type="entry name" value="Acylphosphatase/BLUF domain-like"/>
    <property type="match status" value="1"/>
</dbReference>
<sequence length="173" mass="19676">MVEVTIEILVSGIVQGIGYRPFVYNLAKELNLKGNVQNLGDAGVKIIVQGSKEILDKFIELLEENKPKLCIYESFQVNWETTPSLFESFEIAKSSSETKGIGFSYLPPDVSICDECLQELDSKERRRTDYPFNSCVDCGPRYTVIEKIPYDRPNTVMTDFPFCSECNKDYKNS</sequence>
<dbReference type="Pfam" id="PF00708">
    <property type="entry name" value="Acylphosphatase"/>
    <property type="match status" value="1"/>
</dbReference>
<proteinExistence type="predicted"/>
<comment type="caution">
    <text evidence="2">The sequence shown here is derived from an EMBL/GenBank/DDBJ whole genome shotgun (WGS) entry which is preliminary data.</text>
</comment>
<dbReference type="InterPro" id="IPR051060">
    <property type="entry name" value="Carbamoyltrans_HypF-like"/>
</dbReference>
<dbReference type="EMBL" id="BARU01036048">
    <property type="protein sequence ID" value="GAH87297.1"/>
    <property type="molecule type" value="Genomic_DNA"/>
</dbReference>
<dbReference type="PROSITE" id="PS51160">
    <property type="entry name" value="ACYLPHOSPHATASE_3"/>
    <property type="match status" value="1"/>
</dbReference>
<dbReference type="Gene3D" id="3.90.870.50">
    <property type="match status" value="1"/>
</dbReference>
<reference evidence="2" key="1">
    <citation type="journal article" date="2014" name="Front. Microbiol.">
        <title>High frequency of phylogenetically diverse reductive dehalogenase-homologous genes in deep subseafloor sedimentary metagenomes.</title>
        <authorList>
            <person name="Kawai M."/>
            <person name="Futagami T."/>
            <person name="Toyoda A."/>
            <person name="Takaki Y."/>
            <person name="Nishi S."/>
            <person name="Hori S."/>
            <person name="Arai W."/>
            <person name="Tsubouchi T."/>
            <person name="Morono Y."/>
            <person name="Uchiyama I."/>
            <person name="Ito T."/>
            <person name="Fujiyama A."/>
            <person name="Inagaki F."/>
            <person name="Takami H."/>
        </authorList>
    </citation>
    <scope>NUCLEOTIDE SEQUENCE</scope>
    <source>
        <strain evidence="2">Expedition CK06-06</strain>
    </source>
</reference>
<dbReference type="GO" id="GO:0016743">
    <property type="term" value="F:carboxyl- or carbamoyltransferase activity"/>
    <property type="evidence" value="ECO:0007669"/>
    <property type="project" value="TreeGrafter"/>
</dbReference>
<dbReference type="GO" id="GO:0008270">
    <property type="term" value="F:zinc ion binding"/>
    <property type="evidence" value="ECO:0007669"/>
    <property type="project" value="InterPro"/>
</dbReference>
<evidence type="ECO:0000259" key="1">
    <source>
        <dbReference type="PROSITE" id="PS51160"/>
    </source>
</evidence>
<dbReference type="InterPro" id="IPR036046">
    <property type="entry name" value="Acylphosphatase-like_dom_sf"/>
</dbReference>
<dbReference type="InterPro" id="IPR001792">
    <property type="entry name" value="Acylphosphatase-like_dom"/>
</dbReference>
<dbReference type="GO" id="GO:0051604">
    <property type="term" value="P:protein maturation"/>
    <property type="evidence" value="ECO:0007669"/>
    <property type="project" value="TreeGrafter"/>
</dbReference>
<dbReference type="InterPro" id="IPR011125">
    <property type="entry name" value="Znf_HypF"/>
</dbReference>
<dbReference type="PANTHER" id="PTHR42959">
    <property type="entry name" value="CARBAMOYLTRANSFERASE"/>
    <property type="match status" value="1"/>
</dbReference>
<gene>
    <name evidence="2" type="ORF">S03H2_56366</name>
</gene>
<dbReference type="PANTHER" id="PTHR42959:SF1">
    <property type="entry name" value="CARBAMOYLTRANSFERASE HYPF"/>
    <property type="match status" value="1"/>
</dbReference>
<name>X1IZZ3_9ZZZZ</name>
<evidence type="ECO:0000313" key="2">
    <source>
        <dbReference type="EMBL" id="GAH87297.1"/>
    </source>
</evidence>
<protein>
    <recommendedName>
        <fullName evidence="1">Acylphosphatase-like domain-containing protein</fullName>
    </recommendedName>
</protein>
<organism evidence="2">
    <name type="scientific">marine sediment metagenome</name>
    <dbReference type="NCBI Taxonomy" id="412755"/>
    <lineage>
        <taxon>unclassified sequences</taxon>
        <taxon>metagenomes</taxon>
        <taxon>ecological metagenomes</taxon>
    </lineage>
</organism>
<dbReference type="AlphaFoldDB" id="X1IZZ3"/>